<feature type="non-terminal residue" evidence="2">
    <location>
        <position position="1970"/>
    </location>
</feature>
<reference evidence="2" key="1">
    <citation type="submission" date="2022-10" db="EMBL/GenBank/DDBJ databases">
        <authorList>
            <person name="Chen Y."/>
            <person name="Dougan E. K."/>
            <person name="Chan C."/>
            <person name="Rhodes N."/>
            <person name="Thang M."/>
        </authorList>
    </citation>
    <scope>NUCLEOTIDE SEQUENCE</scope>
</reference>
<feature type="compositionally biased region" description="Basic and acidic residues" evidence="1">
    <location>
        <begin position="1640"/>
        <end position="1653"/>
    </location>
</feature>
<keyword evidence="4" id="KW-1185">Reference proteome</keyword>
<accession>A0A9P1D7J2</accession>
<feature type="compositionally biased region" description="Low complexity" evidence="1">
    <location>
        <begin position="1040"/>
        <end position="1056"/>
    </location>
</feature>
<feature type="compositionally biased region" description="Basic and acidic residues" evidence="1">
    <location>
        <begin position="1246"/>
        <end position="1264"/>
    </location>
</feature>
<proteinExistence type="predicted"/>
<evidence type="ECO:0000313" key="3">
    <source>
        <dbReference type="EMBL" id="CAL4791976.1"/>
    </source>
</evidence>
<dbReference type="EMBL" id="CAMXCT020003469">
    <property type="protein sequence ID" value="CAL1158039.1"/>
    <property type="molecule type" value="Genomic_DNA"/>
</dbReference>
<evidence type="ECO:0000313" key="4">
    <source>
        <dbReference type="Proteomes" id="UP001152797"/>
    </source>
</evidence>
<feature type="region of interest" description="Disordered" evidence="1">
    <location>
        <begin position="1035"/>
        <end position="1082"/>
    </location>
</feature>
<feature type="non-terminal residue" evidence="2">
    <location>
        <position position="1"/>
    </location>
</feature>
<dbReference type="EMBL" id="CAMXCT030003469">
    <property type="protein sequence ID" value="CAL4791976.1"/>
    <property type="molecule type" value="Genomic_DNA"/>
</dbReference>
<evidence type="ECO:0000313" key="2">
    <source>
        <dbReference type="EMBL" id="CAI4004664.1"/>
    </source>
</evidence>
<feature type="compositionally biased region" description="Low complexity" evidence="1">
    <location>
        <begin position="1864"/>
        <end position="1883"/>
    </location>
</feature>
<feature type="region of interest" description="Disordered" evidence="1">
    <location>
        <begin position="1616"/>
        <end position="1657"/>
    </location>
</feature>
<feature type="compositionally biased region" description="Basic and acidic residues" evidence="1">
    <location>
        <begin position="1745"/>
        <end position="1764"/>
    </location>
</feature>
<protein>
    <submittedName>
        <fullName evidence="2">Uncharacterized protein</fullName>
    </submittedName>
</protein>
<feature type="compositionally biased region" description="Basic and acidic residues" evidence="1">
    <location>
        <begin position="1906"/>
        <end position="1929"/>
    </location>
</feature>
<organism evidence="2">
    <name type="scientific">Cladocopium goreaui</name>
    <dbReference type="NCBI Taxonomy" id="2562237"/>
    <lineage>
        <taxon>Eukaryota</taxon>
        <taxon>Sar</taxon>
        <taxon>Alveolata</taxon>
        <taxon>Dinophyceae</taxon>
        <taxon>Suessiales</taxon>
        <taxon>Symbiodiniaceae</taxon>
        <taxon>Cladocopium</taxon>
    </lineage>
</organism>
<feature type="region of interest" description="Disordered" evidence="1">
    <location>
        <begin position="1246"/>
        <end position="1331"/>
    </location>
</feature>
<feature type="compositionally biased region" description="Polar residues" evidence="1">
    <location>
        <begin position="1620"/>
        <end position="1639"/>
    </location>
</feature>
<name>A0A9P1D7J2_9DINO</name>
<comment type="caution">
    <text evidence="2">The sequence shown here is derived from an EMBL/GenBank/DDBJ whole genome shotgun (WGS) entry which is preliminary data.</text>
</comment>
<feature type="region of interest" description="Disordered" evidence="1">
    <location>
        <begin position="1741"/>
        <end position="1970"/>
    </location>
</feature>
<reference evidence="3 4" key="2">
    <citation type="submission" date="2024-05" db="EMBL/GenBank/DDBJ databases">
        <authorList>
            <person name="Chen Y."/>
            <person name="Shah S."/>
            <person name="Dougan E. K."/>
            <person name="Thang M."/>
            <person name="Chan C."/>
        </authorList>
    </citation>
    <scope>NUCLEOTIDE SEQUENCE [LARGE SCALE GENOMIC DNA]</scope>
</reference>
<evidence type="ECO:0000256" key="1">
    <source>
        <dbReference type="SAM" id="MobiDB-lite"/>
    </source>
</evidence>
<feature type="compositionally biased region" description="Basic and acidic residues" evidence="1">
    <location>
        <begin position="1272"/>
        <end position="1286"/>
    </location>
</feature>
<gene>
    <name evidence="2" type="ORF">C1SCF055_LOCUS30438</name>
</gene>
<feature type="compositionally biased region" description="Low complexity" evidence="1">
    <location>
        <begin position="1958"/>
        <end position="1970"/>
    </location>
</feature>
<sequence>AFQHIRETADAAFKLMLDCARPVLQHGVKEEVEAFKAAALIIVNIKGYQPQRPNSDMLRPSVQTGGRPAYSLLQLYHAMSLNIHLRSADRFQLAMSTAIQLVDVPAGPSSATLSRARYKVDILGMYVRRWQWVRDGFKKKHIALCYDATTQNKELFVVEEFTTRVSDAVLDLKTVAANQLKEVDDEATEGALVGLDTGSGCELKTDVRILPTVSMGKGATTFVNKLDALLWTLALECDQGTEAKLAEAVQVDVQGLSDDALNDLQDVDVAQEIGDRLAIDGMSDVQFNFNTGIQLSMKPLQLDDEDDPLNTVTNEHRDTVEPALPKDAELPEPQRAWKPLLPLLQGLDTLLSSVTWRERFVATCLEKHPDKDIVEFWSEDHLRGSAAPKRARKRRVKMMPPGAADCCLKCCRAPELATGQAMNMQASFLKKSGLAHPDAEQAFDWPQAKPNAERNAQPVVSTQEPPSMMLEDDAGFNLEIVCRNPARPNLLEKLKSTTFFFRPVEGNLVHHSILGAFWEAGSSFFVGPDDDALQLLLREGLVAKRPGSDIDTFNITQHGLAVLQVTQTSVQSSKLSEFLPESMTDITINTDFGLVLTLGKLGFLLDQEKSGPVLEKPNPDIVDLDSDGEGHCSDAETYQSEIDLSPEGPAMGDDFLEPVIPADLPPREELEEFKGNMKPDDEGDVYELTDQGRTSFEVVNMLQSKAYRPKAVLGSLESRIQPRVLARLKDARADALKLFETSKCTKRVWLNVYKTSKKVKKMAMKLRCQGSTMWLMKPNVHDIERSNDRIAGLAVDPAERWLLAIEHLHSMGIPQWPIPGSTDPFPVFSYKPPRTVSKLCIHQSLARYMALYYLVWTKPCQETGRLRSLRQSCTLEQNAKPVNLCGTHSNSRDAMFQQASKARNATELLSDLQAMERNNPEEFLSVLDLAVAASDGLDPPAAEHLWHEQLASSTVKKDQVNARSRDGKDIGKAVKWRGGVWRIWIQVEDQSVQQERGDHQQNPSEKTIALQKETALSMWAEMEDEEALIPYIAPSSSTLGPLGSRPSVPSSGPSTSRARNSKNLPKPDDKQVKPAVEAAKQRTKTMKDFKAVETGLSKALNFGENILGPVAVKIHGNDQDKVDGDASLALLRQRMELLRAAMNSSGGHDGDVASDVLLKACLKDPFLRELQGNMLSDPKGVQTIGKIRDVRNKVLELQPSASKVIELMDYQRNGLAVLLRIIQCVEKEGETWRSGVQALANAYAEEEKAKRKADEKEKKDEERKRVRLAKAAARDERQKKEKEARAAEQAAAAEAEAEGGAGSAAEGEDDKTKTRTRRRTGGAAGELDPSDPAVLRTLRVAHGLPSTSITEELSGFVNKICMQPNLPTVLRFKKGMAKKATPGLTSNAASTMSKVLNSDAQRFSSECEEKWAAMESEGKTGPGRIMSACPSWEPALAEDAAKKEVLRMSGVTWSGSAHGSVFIGVLPGGMGAFVYQYEGNRLIATIDAWEATTRKNPDLGDLISDDSQTTAKFKALLQEACEHFRDLDDSNPHIFSELPSLRVTYVIPGDIMYVPFGSLVCEKVCGSGNSITLRSTSCIIVSNQKHAAQFMQLSLKESPTCKLYLDLMSELVKKEKTNSDENASSASGAKPVSNEQTSETETKNKNGESESKDFSGMSDDAIIDEIKQVFQKIEAEDFDNVNLEEVVLMATYHSKHQSYVKYVIAEVCDEWSWGNFEGDVHEDLIDFVDFATVSGQYTKNGHAKIAPEEPNEKPKNMDTEENTKTSEMVDDNDQLKNAEPLETTKAIQDRTETTAAKLAAKPSEMENNQLELEKENNQPKNSNDPSGLATIHDHHDEKKETEKDHSGTNDNKDSGLNKLESETENGNNGVGSSTVGVVGAGASPDPAVEKPESKSMPVKVPDPDPAVEKPESKSMPEKVPDPAVEKPESKSMPVNVVEPEATPAPAKPSKRKSEPKAKAAASPKVVATPK</sequence>
<feature type="compositionally biased region" description="Basic and acidic residues" evidence="1">
    <location>
        <begin position="1831"/>
        <end position="1861"/>
    </location>
</feature>
<dbReference type="EMBL" id="CAMXCT010003469">
    <property type="protein sequence ID" value="CAI4004664.1"/>
    <property type="molecule type" value="Genomic_DNA"/>
</dbReference>
<dbReference type="Proteomes" id="UP001152797">
    <property type="component" value="Unassembled WGS sequence"/>
</dbReference>